<dbReference type="PANTHER" id="PTHR46113:SF1">
    <property type="entry name" value="PEPTIDASE M17 LEUCYL AMINOPEPTIDASE N-TERMINAL DOMAIN-CONTAINING PROTEIN"/>
    <property type="match status" value="1"/>
</dbReference>
<dbReference type="OrthoDB" id="6776719at2759"/>
<dbReference type="AlphaFoldDB" id="A0A9P0AS74"/>
<sequence>MAEIRSHPKDHSLTHEENRAIICLMCLQKRKKMYTVCDKLKETHTIQLSNNVLPSALCCNCKIKVHCASKENKILLLPNYEGFTGEMIKTRSNDNSKPCLCKLCELARSTSSWNFGTNSRPRKEAGILKETHLQILFCHTTQRQRTQLLYYYYSCEKYRESNENVELMLSQGSSLSTSSGEIFIPYNAGPSQSNKSRGSYNIFSERVVATFDRCKISDRDAVFLSIAICQSLIDINLLNVSIDSLIINRSSIRRYRQSLRESKSNEIKKHFQDLKLSSIVVHWDGKLLPNLLNTQTVHRLPVIITSEDKEILLGVPVTDDGTGLAQANRVYETLLDWGFDTCVKAICCDTTPSNLAIRNGAAALLERFLDKDLLYLPCRHHIFEIVLRYVFEAVFPNTSGPNVPLFVSFQKKWNTLDQLNYKTGVNDPKLKIILTDDKINSIRTFATEFLTMKLPRNDYKEFLELTLVFIGIIPKNFCFRKPGACHHARWMAKAIYVLKIYLFREQLSLKKGEEGKLREICFFITTVYMKAWFLSTNGIKAPYHDLQFMKELNNFKVINSHLATVAINKFMNHLWYLSPELSVIAIFYQDISIETKLKIVSRTKQEQQSSVDTISEEDYTGEKCSVKRYQNKNINDLLYNDIDFFVTAESIKFFERFELRTEFLQIHPSKWAEDESYIIASKFVKTLSVVNDCAERGVKLVQDFSRYYTKDKKQLQYVLQLVKDHRERFPDSLKKTNM</sequence>
<keyword evidence="2" id="KW-1185">Reference proteome</keyword>
<accession>A0A9P0AS74</accession>
<dbReference type="PANTHER" id="PTHR46113">
    <property type="entry name" value="SNAC DOMAIN-CONTAINING PROTEIN"/>
    <property type="match status" value="1"/>
</dbReference>
<reference evidence="1" key="1">
    <citation type="submission" date="2021-12" db="EMBL/GenBank/DDBJ databases">
        <authorList>
            <person name="King R."/>
        </authorList>
    </citation>
    <scope>NUCLEOTIDE SEQUENCE</scope>
</reference>
<name>A0A9P0AS74_BRAAE</name>
<dbReference type="Proteomes" id="UP001154078">
    <property type="component" value="Chromosome 1"/>
</dbReference>
<protein>
    <submittedName>
        <fullName evidence="1">Uncharacterized protein</fullName>
    </submittedName>
</protein>
<organism evidence="1 2">
    <name type="scientific">Brassicogethes aeneus</name>
    <name type="common">Rape pollen beetle</name>
    <name type="synonym">Meligethes aeneus</name>
    <dbReference type="NCBI Taxonomy" id="1431903"/>
    <lineage>
        <taxon>Eukaryota</taxon>
        <taxon>Metazoa</taxon>
        <taxon>Ecdysozoa</taxon>
        <taxon>Arthropoda</taxon>
        <taxon>Hexapoda</taxon>
        <taxon>Insecta</taxon>
        <taxon>Pterygota</taxon>
        <taxon>Neoptera</taxon>
        <taxon>Endopterygota</taxon>
        <taxon>Coleoptera</taxon>
        <taxon>Polyphaga</taxon>
        <taxon>Cucujiformia</taxon>
        <taxon>Nitidulidae</taxon>
        <taxon>Meligethinae</taxon>
        <taxon>Brassicogethes</taxon>
    </lineage>
</organism>
<gene>
    <name evidence="1" type="ORF">MELIAE_LOCUS1154</name>
</gene>
<evidence type="ECO:0000313" key="1">
    <source>
        <dbReference type="EMBL" id="CAH0547104.1"/>
    </source>
</evidence>
<dbReference type="EMBL" id="OV121132">
    <property type="protein sequence ID" value="CAH0547104.1"/>
    <property type="molecule type" value="Genomic_DNA"/>
</dbReference>
<evidence type="ECO:0000313" key="2">
    <source>
        <dbReference type="Proteomes" id="UP001154078"/>
    </source>
</evidence>
<proteinExistence type="predicted"/>